<evidence type="ECO:0000256" key="1">
    <source>
        <dbReference type="SAM" id="Phobius"/>
    </source>
</evidence>
<evidence type="ECO:0000313" key="2">
    <source>
        <dbReference type="EMBL" id="MEQ3550655.1"/>
    </source>
</evidence>
<dbReference type="RefSeq" id="WP_349297716.1">
    <property type="nucleotide sequence ID" value="NZ_JBEDNQ010000003.1"/>
</dbReference>
<protein>
    <recommendedName>
        <fullName evidence="4">SH3 domain-containing protein</fullName>
    </recommendedName>
</protein>
<organism evidence="2 3">
    <name type="scientific">Pseudonocardia nematodicida</name>
    <dbReference type="NCBI Taxonomy" id="1206997"/>
    <lineage>
        <taxon>Bacteria</taxon>
        <taxon>Bacillati</taxon>
        <taxon>Actinomycetota</taxon>
        <taxon>Actinomycetes</taxon>
        <taxon>Pseudonocardiales</taxon>
        <taxon>Pseudonocardiaceae</taxon>
        <taxon>Pseudonocardia</taxon>
    </lineage>
</organism>
<proteinExistence type="predicted"/>
<gene>
    <name evidence="2" type="ORF">WIS52_09255</name>
</gene>
<dbReference type="Proteomes" id="UP001494902">
    <property type="component" value="Unassembled WGS sequence"/>
</dbReference>
<keyword evidence="1" id="KW-0812">Transmembrane</keyword>
<sequence>MPRTSIPGLSKSWLHGWPLVGLIAVGLTAIALLHGGVTGGLGESGACTMTVQAADVVVRAAPSGTAQPLETLAQGENVAAEAIVDAGYRKLTGGERWVPADSVAATAGSVC</sequence>
<reference evidence="2 3" key="1">
    <citation type="submission" date="2024-03" db="EMBL/GenBank/DDBJ databases">
        <title>Draft genome sequence of Pseudonocardia nematodicida JCM 31783.</title>
        <authorList>
            <person name="Butdee W."/>
            <person name="Duangmal K."/>
        </authorList>
    </citation>
    <scope>NUCLEOTIDE SEQUENCE [LARGE SCALE GENOMIC DNA]</scope>
    <source>
        <strain evidence="2 3">JCM 31783</strain>
    </source>
</reference>
<keyword evidence="3" id="KW-1185">Reference proteome</keyword>
<name>A0ABV1K840_9PSEU</name>
<evidence type="ECO:0000313" key="3">
    <source>
        <dbReference type="Proteomes" id="UP001494902"/>
    </source>
</evidence>
<dbReference type="EMBL" id="JBEDNQ010000003">
    <property type="protein sequence ID" value="MEQ3550655.1"/>
    <property type="molecule type" value="Genomic_DNA"/>
</dbReference>
<evidence type="ECO:0008006" key="4">
    <source>
        <dbReference type="Google" id="ProtNLM"/>
    </source>
</evidence>
<accession>A0ABV1K840</accession>
<keyword evidence="1" id="KW-0472">Membrane</keyword>
<comment type="caution">
    <text evidence="2">The sequence shown here is derived from an EMBL/GenBank/DDBJ whole genome shotgun (WGS) entry which is preliminary data.</text>
</comment>
<feature type="transmembrane region" description="Helical" evidence="1">
    <location>
        <begin position="12"/>
        <end position="33"/>
    </location>
</feature>
<keyword evidence="1" id="KW-1133">Transmembrane helix</keyword>